<sequence>MPALSQGHILVTGAAGFIGTWITKTLLDNNYRVRGTVRLDSEGLYLQDLFQSFQDSFTYAIVEDVAIPGCFDDLLDGIDGVVHAASPVAVADDPQELIRPAVQGTLGILQAAFKHGPSVKRIVITSSVGSITGDPPPSDSETQILTENDWNTVSVPEVEKKGAQAAQNHKYRASKTLAEKAAWNFVKENRVNFDIITIHPVMVLGPILQPCAAPENLNLSVSEFWQTIQHPPNGRTDAELVKYRSNFVDVRDVAAAHLEALKRAEAGGERFIVGNGPYAWQDVLDALSSFPNIPRGQPFGGKGITPPTIHDSSKSKKVLGLKYRPLEESANDTFLSFLNRGWIQG</sequence>
<dbReference type="InterPro" id="IPR001509">
    <property type="entry name" value="Epimerase_deHydtase"/>
</dbReference>
<comment type="similarity">
    <text evidence="2">Belongs to the NAD(P)-dependent epimerase/dehydratase family. Dihydroflavonol-4-reductase subfamily.</text>
</comment>
<dbReference type="Pfam" id="PF01370">
    <property type="entry name" value="Epimerase"/>
    <property type="match status" value="1"/>
</dbReference>
<dbReference type="SUPFAM" id="SSF51735">
    <property type="entry name" value="NAD(P)-binding Rossmann-fold domains"/>
    <property type="match status" value="1"/>
</dbReference>
<dbReference type="GO" id="GO:0016616">
    <property type="term" value="F:oxidoreductase activity, acting on the CH-OH group of donors, NAD or NADP as acceptor"/>
    <property type="evidence" value="ECO:0007669"/>
    <property type="project" value="TreeGrafter"/>
</dbReference>
<dbReference type="PANTHER" id="PTHR10366">
    <property type="entry name" value="NAD DEPENDENT EPIMERASE/DEHYDRATASE"/>
    <property type="match status" value="1"/>
</dbReference>
<accession>A0A166D6I6</accession>
<dbReference type="EMBL" id="KV428068">
    <property type="protein sequence ID" value="KZT38189.1"/>
    <property type="molecule type" value="Genomic_DNA"/>
</dbReference>
<proteinExistence type="inferred from homology"/>
<protein>
    <submittedName>
        <fullName evidence="4">Putative D-lactaldehyde dehydrogenase</fullName>
    </submittedName>
</protein>
<keyword evidence="5" id="KW-1185">Reference proteome</keyword>
<gene>
    <name evidence="4" type="ORF">SISSUDRAFT_986607</name>
</gene>
<feature type="domain" description="NAD-dependent epimerase/dehydratase" evidence="3">
    <location>
        <begin position="9"/>
        <end position="274"/>
    </location>
</feature>
<dbReference type="OrthoDB" id="2735536at2759"/>
<dbReference type="AlphaFoldDB" id="A0A166D6I6"/>
<dbReference type="Proteomes" id="UP000076798">
    <property type="component" value="Unassembled WGS sequence"/>
</dbReference>
<organism evidence="4 5">
    <name type="scientific">Sistotremastrum suecicum HHB10207 ss-3</name>
    <dbReference type="NCBI Taxonomy" id="1314776"/>
    <lineage>
        <taxon>Eukaryota</taxon>
        <taxon>Fungi</taxon>
        <taxon>Dikarya</taxon>
        <taxon>Basidiomycota</taxon>
        <taxon>Agaricomycotina</taxon>
        <taxon>Agaricomycetes</taxon>
        <taxon>Sistotremastrales</taxon>
        <taxon>Sistotremastraceae</taxon>
        <taxon>Sistotremastrum</taxon>
    </lineage>
</organism>
<keyword evidence="1" id="KW-0560">Oxidoreductase</keyword>
<name>A0A166D6I6_9AGAM</name>
<dbReference type="InterPro" id="IPR050425">
    <property type="entry name" value="NAD(P)_dehydrat-like"/>
</dbReference>
<evidence type="ECO:0000313" key="4">
    <source>
        <dbReference type="EMBL" id="KZT38189.1"/>
    </source>
</evidence>
<evidence type="ECO:0000313" key="5">
    <source>
        <dbReference type="Proteomes" id="UP000076798"/>
    </source>
</evidence>
<evidence type="ECO:0000256" key="2">
    <source>
        <dbReference type="ARBA" id="ARBA00023445"/>
    </source>
</evidence>
<dbReference type="Gene3D" id="3.40.50.720">
    <property type="entry name" value="NAD(P)-binding Rossmann-like Domain"/>
    <property type="match status" value="1"/>
</dbReference>
<evidence type="ECO:0000256" key="1">
    <source>
        <dbReference type="ARBA" id="ARBA00023002"/>
    </source>
</evidence>
<evidence type="ECO:0000259" key="3">
    <source>
        <dbReference type="Pfam" id="PF01370"/>
    </source>
</evidence>
<dbReference type="PANTHER" id="PTHR10366:SF564">
    <property type="entry name" value="STEROL-4-ALPHA-CARBOXYLATE 3-DEHYDROGENASE, DECARBOXYLATING"/>
    <property type="match status" value="1"/>
</dbReference>
<dbReference type="STRING" id="1314776.A0A166D6I6"/>
<reference evidence="4 5" key="1">
    <citation type="journal article" date="2016" name="Mol. Biol. Evol.">
        <title>Comparative Genomics of Early-Diverging Mushroom-Forming Fungi Provides Insights into the Origins of Lignocellulose Decay Capabilities.</title>
        <authorList>
            <person name="Nagy L.G."/>
            <person name="Riley R."/>
            <person name="Tritt A."/>
            <person name="Adam C."/>
            <person name="Daum C."/>
            <person name="Floudas D."/>
            <person name="Sun H."/>
            <person name="Yadav J.S."/>
            <person name="Pangilinan J."/>
            <person name="Larsson K.H."/>
            <person name="Matsuura K."/>
            <person name="Barry K."/>
            <person name="Labutti K."/>
            <person name="Kuo R."/>
            <person name="Ohm R.A."/>
            <person name="Bhattacharya S.S."/>
            <person name="Shirouzu T."/>
            <person name="Yoshinaga Y."/>
            <person name="Martin F.M."/>
            <person name="Grigoriev I.V."/>
            <person name="Hibbett D.S."/>
        </authorList>
    </citation>
    <scope>NUCLEOTIDE SEQUENCE [LARGE SCALE GENOMIC DNA]</scope>
    <source>
        <strain evidence="4 5">HHB10207 ss-3</strain>
    </source>
</reference>
<dbReference type="InterPro" id="IPR036291">
    <property type="entry name" value="NAD(P)-bd_dom_sf"/>
</dbReference>